<protein>
    <recommendedName>
        <fullName evidence="3">Aminotransferase-like plant mobile domain-containing protein</fullName>
    </recommendedName>
</protein>
<proteinExistence type="predicted"/>
<name>A0ABU6QIT6_9FABA</name>
<accession>A0ABU6QIT6</accession>
<evidence type="ECO:0008006" key="3">
    <source>
        <dbReference type="Google" id="ProtNLM"/>
    </source>
</evidence>
<gene>
    <name evidence="1" type="ORF">PIB30_051714</name>
</gene>
<dbReference type="Proteomes" id="UP001341840">
    <property type="component" value="Unassembled WGS sequence"/>
</dbReference>
<reference evidence="1 2" key="1">
    <citation type="journal article" date="2023" name="Plants (Basel)">
        <title>Bridging the Gap: Combining Genomics and Transcriptomics Approaches to Understand Stylosanthes scabra, an Orphan Legume from the Brazilian Caatinga.</title>
        <authorList>
            <person name="Ferreira-Neto J.R.C."/>
            <person name="da Silva M.D."/>
            <person name="Binneck E."/>
            <person name="de Melo N.F."/>
            <person name="da Silva R.H."/>
            <person name="de Melo A.L.T.M."/>
            <person name="Pandolfi V."/>
            <person name="Bustamante F.O."/>
            <person name="Brasileiro-Vidal A.C."/>
            <person name="Benko-Iseppon A.M."/>
        </authorList>
    </citation>
    <scope>NUCLEOTIDE SEQUENCE [LARGE SCALE GENOMIC DNA]</scope>
    <source>
        <tissue evidence="1">Leaves</tissue>
    </source>
</reference>
<evidence type="ECO:0000313" key="2">
    <source>
        <dbReference type="Proteomes" id="UP001341840"/>
    </source>
</evidence>
<organism evidence="1 2">
    <name type="scientific">Stylosanthes scabra</name>
    <dbReference type="NCBI Taxonomy" id="79078"/>
    <lineage>
        <taxon>Eukaryota</taxon>
        <taxon>Viridiplantae</taxon>
        <taxon>Streptophyta</taxon>
        <taxon>Embryophyta</taxon>
        <taxon>Tracheophyta</taxon>
        <taxon>Spermatophyta</taxon>
        <taxon>Magnoliopsida</taxon>
        <taxon>eudicotyledons</taxon>
        <taxon>Gunneridae</taxon>
        <taxon>Pentapetalae</taxon>
        <taxon>rosids</taxon>
        <taxon>fabids</taxon>
        <taxon>Fabales</taxon>
        <taxon>Fabaceae</taxon>
        <taxon>Papilionoideae</taxon>
        <taxon>50 kb inversion clade</taxon>
        <taxon>dalbergioids sensu lato</taxon>
        <taxon>Dalbergieae</taxon>
        <taxon>Pterocarpus clade</taxon>
        <taxon>Stylosanthes</taxon>
    </lineage>
</organism>
<comment type="caution">
    <text evidence="1">The sequence shown here is derived from an EMBL/GenBank/DDBJ whole genome shotgun (WGS) entry which is preliminary data.</text>
</comment>
<evidence type="ECO:0000313" key="1">
    <source>
        <dbReference type="EMBL" id="MED6111366.1"/>
    </source>
</evidence>
<keyword evidence="2" id="KW-1185">Reference proteome</keyword>
<dbReference type="EMBL" id="JASCZI010000369">
    <property type="protein sequence ID" value="MED6111366.1"/>
    <property type="molecule type" value="Genomic_DNA"/>
</dbReference>
<sequence length="165" mass="19100">MMTLREPDHRALWTSIVPLIYFETIEWHKEDRVISQLGGIQKAPHRPLNIDFLHANDGPGSDRWWPQKHKVWHGLWASRFAQLFEVAQPEDPGSSADFLRWWFFAGKRYLVPAGPFHQLPADDIPVDATQRQSAPHPHRTVVANVPSNRRPARRMMVGTRTTARD</sequence>